<dbReference type="EMBL" id="JAODAN010000001">
    <property type="protein sequence ID" value="KAK1927043.1"/>
    <property type="molecule type" value="Genomic_DNA"/>
</dbReference>
<protein>
    <submittedName>
        <fullName evidence="4">D-lactaldehyde dehydrogenase</fullName>
    </submittedName>
</protein>
<dbReference type="FunFam" id="3.40.50.720:FF:000191">
    <property type="entry name" value="Methylglyoxal reductase (NADPH-dependent)"/>
    <property type="match status" value="1"/>
</dbReference>
<dbReference type="PANTHER" id="PTHR10366">
    <property type="entry name" value="NAD DEPENDENT EPIMERASE/DEHYDRATASE"/>
    <property type="match status" value="1"/>
</dbReference>
<dbReference type="InterPro" id="IPR001509">
    <property type="entry name" value="Epimerase_deHydtase"/>
</dbReference>
<dbReference type="AlphaFoldDB" id="A0AAD9FVX1"/>
<evidence type="ECO:0000259" key="3">
    <source>
        <dbReference type="Pfam" id="PF01370"/>
    </source>
</evidence>
<sequence length="383" mass="42294">MHIQPILALIPYMSFARSLQTALRSSSLHLRNTLHTSHSAMSTITQGDKVLVTGASGFIAVHLCRDLLKKGYKVRGTVRSEEKGEYLKDLLKSQDFEYVLVDDITKDGVFDKAVQGVDAVAHTASPFHFKSTHPDELIEPAVKGTTGVLKSIQKANPNVKRVVITSSVAAIMSPISKSDVKRFTEDDWNEDSVKECESKGKDTPPMHMYLASKTLAERSLWDFIEKEKPSWDAVAINPPLVLGEVLQQVDKVESLNTSVARVHAWATGERKEEELPAPMGNWVSVRDVSNAHIRALEVPEAKGQRFIVGAGPFAGQDVVDVLHKRYPDVPNVPVGKPGTHDEAIKDAAVYDGSKATKVLGIQYESFEDTLVDTFESLKKKNWL</sequence>
<dbReference type="GO" id="GO:0016616">
    <property type="term" value="F:oxidoreductase activity, acting on the CH-OH group of donors, NAD or NADP as acceptor"/>
    <property type="evidence" value="ECO:0007669"/>
    <property type="project" value="TreeGrafter"/>
</dbReference>
<evidence type="ECO:0000256" key="1">
    <source>
        <dbReference type="ARBA" id="ARBA00023002"/>
    </source>
</evidence>
<dbReference type="Gene3D" id="3.40.50.720">
    <property type="entry name" value="NAD(P)-binding Rossmann-like Domain"/>
    <property type="match status" value="1"/>
</dbReference>
<dbReference type="CDD" id="cd05227">
    <property type="entry name" value="AR_SDR_e"/>
    <property type="match status" value="1"/>
</dbReference>
<dbReference type="PANTHER" id="PTHR10366:SF564">
    <property type="entry name" value="STEROL-4-ALPHA-CARBOXYLATE 3-DEHYDROGENASE, DECARBOXYLATING"/>
    <property type="match status" value="1"/>
</dbReference>
<dbReference type="SUPFAM" id="SSF51735">
    <property type="entry name" value="NAD(P)-binding Rossmann-fold domains"/>
    <property type="match status" value="1"/>
</dbReference>
<comment type="similarity">
    <text evidence="2">Belongs to the NAD(P)-dependent epimerase/dehydratase family. Dihydroflavonol-4-reductase subfamily.</text>
</comment>
<proteinExistence type="inferred from homology"/>
<keyword evidence="1" id="KW-0560">Oxidoreductase</keyword>
<evidence type="ECO:0000313" key="5">
    <source>
        <dbReference type="Proteomes" id="UP001182556"/>
    </source>
</evidence>
<dbReference type="Pfam" id="PF01370">
    <property type="entry name" value="Epimerase"/>
    <property type="match status" value="1"/>
</dbReference>
<name>A0AAD9FVX1_PAPLA</name>
<organism evidence="4 5">
    <name type="scientific">Papiliotrema laurentii</name>
    <name type="common">Cryptococcus laurentii</name>
    <dbReference type="NCBI Taxonomy" id="5418"/>
    <lineage>
        <taxon>Eukaryota</taxon>
        <taxon>Fungi</taxon>
        <taxon>Dikarya</taxon>
        <taxon>Basidiomycota</taxon>
        <taxon>Agaricomycotina</taxon>
        <taxon>Tremellomycetes</taxon>
        <taxon>Tremellales</taxon>
        <taxon>Rhynchogastremaceae</taxon>
        <taxon>Papiliotrema</taxon>
    </lineage>
</organism>
<comment type="caution">
    <text evidence="4">The sequence shown here is derived from an EMBL/GenBank/DDBJ whole genome shotgun (WGS) entry which is preliminary data.</text>
</comment>
<dbReference type="InterPro" id="IPR050425">
    <property type="entry name" value="NAD(P)_dehydrat-like"/>
</dbReference>
<feature type="domain" description="NAD-dependent epimerase/dehydratase" evidence="3">
    <location>
        <begin position="50"/>
        <end position="309"/>
    </location>
</feature>
<dbReference type="Proteomes" id="UP001182556">
    <property type="component" value="Unassembled WGS sequence"/>
</dbReference>
<reference evidence="4" key="1">
    <citation type="submission" date="2023-02" db="EMBL/GenBank/DDBJ databases">
        <title>Identification and recombinant expression of a fungal hydrolase from Papiliotrema laurentii that hydrolyzes apple cutin and clears colloidal polyester polyurethane.</title>
        <authorList>
            <consortium name="DOE Joint Genome Institute"/>
            <person name="Roman V.A."/>
            <person name="Bojanowski C."/>
            <person name="Crable B.R."/>
            <person name="Wagner D.N."/>
            <person name="Hung C.S."/>
            <person name="Nadeau L.J."/>
            <person name="Schratz L."/>
            <person name="Haridas S."/>
            <person name="Pangilinan J."/>
            <person name="Lipzen A."/>
            <person name="Na H."/>
            <person name="Yan M."/>
            <person name="Ng V."/>
            <person name="Grigoriev I.V."/>
            <person name="Spatafora J.W."/>
            <person name="Barlow D."/>
            <person name="Biffinger J."/>
            <person name="Kelley-Loughnane N."/>
            <person name="Varaljay V.A."/>
            <person name="Crookes-Goodson W.J."/>
        </authorList>
    </citation>
    <scope>NUCLEOTIDE SEQUENCE</scope>
    <source>
        <strain evidence="4">5307AH</strain>
    </source>
</reference>
<evidence type="ECO:0000256" key="2">
    <source>
        <dbReference type="ARBA" id="ARBA00023445"/>
    </source>
</evidence>
<evidence type="ECO:0000313" key="4">
    <source>
        <dbReference type="EMBL" id="KAK1927043.1"/>
    </source>
</evidence>
<gene>
    <name evidence="4" type="ORF">DB88DRAFT_476489</name>
</gene>
<keyword evidence="5" id="KW-1185">Reference proteome</keyword>
<accession>A0AAD9FVX1</accession>
<dbReference type="InterPro" id="IPR036291">
    <property type="entry name" value="NAD(P)-bd_dom_sf"/>
</dbReference>